<dbReference type="AlphaFoldDB" id="A0A1I8BJQ8"/>
<keyword evidence="1" id="KW-1185">Reference proteome</keyword>
<dbReference type="WBParaSite" id="MhA1_Contig2572.frz3.gene1">
    <property type="protein sequence ID" value="MhA1_Contig2572.frz3.gene1"/>
    <property type="gene ID" value="MhA1_Contig2572.frz3.gene1"/>
</dbReference>
<proteinExistence type="predicted"/>
<sequence>MNASYEKKIGELTNKLESLSKSCKRAYFVQIKNKWIDVIDDSCCANECLDKINTPNASCIKGNGFVKLIDDENIKYINCIEGKGFNKYVRVYTENQVNKPNEDFTNYSLNYFEIKCKIEGEKNGYKNWINILLKNCNKQEIGLIAEDGIIKNEEDEAFKLDNFSWNDGDVFGCGIVYPPTEINELPYIFFTQNGKQIGKAILLNDNFEFYKPYVLLRCCSIEANFGNDLETKPFCYDIKQHFVIKEFYVDSDVD</sequence>
<organism evidence="1 2">
    <name type="scientific">Meloidogyne hapla</name>
    <name type="common">Root-knot nematode worm</name>
    <dbReference type="NCBI Taxonomy" id="6305"/>
    <lineage>
        <taxon>Eukaryota</taxon>
        <taxon>Metazoa</taxon>
        <taxon>Ecdysozoa</taxon>
        <taxon>Nematoda</taxon>
        <taxon>Chromadorea</taxon>
        <taxon>Rhabditida</taxon>
        <taxon>Tylenchina</taxon>
        <taxon>Tylenchomorpha</taxon>
        <taxon>Tylenchoidea</taxon>
        <taxon>Meloidogynidae</taxon>
        <taxon>Meloidogyninae</taxon>
        <taxon>Meloidogyne</taxon>
    </lineage>
</organism>
<name>A0A1I8BJQ8_MELHA</name>
<dbReference type="Gene3D" id="2.60.120.920">
    <property type="match status" value="1"/>
</dbReference>
<dbReference type="InterPro" id="IPR043136">
    <property type="entry name" value="B30.2/SPRY_sf"/>
</dbReference>
<protein>
    <submittedName>
        <fullName evidence="2">SPRY domain-containing protein</fullName>
    </submittedName>
</protein>
<reference evidence="2" key="1">
    <citation type="submission" date="2016-11" db="UniProtKB">
        <authorList>
            <consortium name="WormBaseParasite"/>
        </authorList>
    </citation>
    <scope>IDENTIFICATION</scope>
</reference>
<dbReference type="Proteomes" id="UP000095281">
    <property type="component" value="Unplaced"/>
</dbReference>
<evidence type="ECO:0000313" key="2">
    <source>
        <dbReference type="WBParaSite" id="MhA1_Contig2572.frz3.gene1"/>
    </source>
</evidence>
<accession>A0A1I8BJQ8</accession>
<evidence type="ECO:0000313" key="1">
    <source>
        <dbReference type="Proteomes" id="UP000095281"/>
    </source>
</evidence>